<gene>
    <name evidence="18" type="ORF">EV700_0729</name>
</gene>
<dbReference type="InterPro" id="IPR005170">
    <property type="entry name" value="Transptr-assoc_dom"/>
</dbReference>
<dbReference type="GO" id="GO:0050660">
    <property type="term" value="F:flavin adenine dinucleotide binding"/>
    <property type="evidence" value="ECO:0007669"/>
    <property type="project" value="InterPro"/>
</dbReference>
<dbReference type="Pfam" id="PF03471">
    <property type="entry name" value="CorC_HlyC"/>
    <property type="match status" value="1"/>
</dbReference>
<dbReference type="GO" id="GO:0005886">
    <property type="term" value="C:plasma membrane"/>
    <property type="evidence" value="ECO:0007669"/>
    <property type="project" value="UniProtKB-SubCell"/>
</dbReference>
<dbReference type="InterPro" id="IPR044751">
    <property type="entry name" value="Ion_transp-like_CBS"/>
</dbReference>
<evidence type="ECO:0000256" key="5">
    <source>
        <dbReference type="ARBA" id="ARBA00022692"/>
    </source>
</evidence>
<name>A0A4Q7ZAY3_9GAMM</name>
<keyword evidence="6" id="KW-0677">Repeat</keyword>
<keyword evidence="4" id="KW-0997">Cell inner membrane</keyword>
<dbReference type="CDD" id="cd04590">
    <property type="entry name" value="CBS_pair_CorC_HlyC_assoc"/>
    <property type="match status" value="1"/>
</dbReference>
<feature type="transmembrane region" description="Helical" evidence="15">
    <location>
        <begin position="135"/>
        <end position="157"/>
    </location>
</feature>
<dbReference type="FunFam" id="3.10.580.10:FF:000005">
    <property type="entry name" value="HlyC/CorC family transporter"/>
    <property type="match status" value="1"/>
</dbReference>
<feature type="domain" description="CBS" evidence="16">
    <location>
        <begin position="219"/>
        <end position="278"/>
    </location>
</feature>
<dbReference type="RefSeq" id="WP_130410980.1">
    <property type="nucleotide sequence ID" value="NZ_SHKX01000010.1"/>
</dbReference>
<dbReference type="InterPro" id="IPR000644">
    <property type="entry name" value="CBS_dom"/>
</dbReference>
<dbReference type="OrthoDB" id="9797674at2"/>
<feature type="transmembrane region" description="Helical" evidence="15">
    <location>
        <begin position="6"/>
        <end position="28"/>
    </location>
</feature>
<evidence type="ECO:0000256" key="12">
    <source>
        <dbReference type="ARBA" id="ARBA00039818"/>
    </source>
</evidence>
<feature type="transmembrane region" description="Helical" evidence="15">
    <location>
        <begin position="58"/>
        <end position="77"/>
    </location>
</feature>
<protein>
    <recommendedName>
        <fullName evidence="12">Polyamine export protein</fullName>
    </recommendedName>
</protein>
<keyword evidence="5 14" id="KW-0812">Transmembrane</keyword>
<keyword evidence="3" id="KW-1003">Cell membrane</keyword>
<evidence type="ECO:0000259" key="16">
    <source>
        <dbReference type="PROSITE" id="PS51371"/>
    </source>
</evidence>
<dbReference type="AlphaFoldDB" id="A0A4Q7ZAY3"/>
<comment type="subcellular location">
    <subcellularLocation>
        <location evidence="1">Cell inner membrane</location>
        <topology evidence="1">Multi-pass membrane protein</topology>
    </subcellularLocation>
</comment>
<keyword evidence="9 14" id="KW-0472">Membrane</keyword>
<evidence type="ECO:0000256" key="4">
    <source>
        <dbReference type="ARBA" id="ARBA00022519"/>
    </source>
</evidence>
<keyword evidence="8 13" id="KW-0129">CBS domain</keyword>
<reference evidence="18 19" key="1">
    <citation type="submission" date="2019-02" db="EMBL/GenBank/DDBJ databases">
        <title>Genomic Encyclopedia of Type Strains, Phase IV (KMG-IV): sequencing the most valuable type-strain genomes for metagenomic binning, comparative biology and taxonomic classification.</title>
        <authorList>
            <person name="Goeker M."/>
        </authorList>
    </citation>
    <scope>NUCLEOTIDE SEQUENCE [LARGE SCALE GENOMIC DNA]</scope>
    <source>
        <strain evidence="18 19">DSM 105135</strain>
    </source>
</reference>
<comment type="caution">
    <text evidence="18">The sequence shown here is derived from an EMBL/GenBank/DDBJ whole genome shotgun (WGS) entry which is preliminary data.</text>
</comment>
<dbReference type="Gene3D" id="3.30.465.10">
    <property type="match status" value="1"/>
</dbReference>
<dbReference type="PANTHER" id="PTHR22777:SF16">
    <property type="entry name" value="POLYAMINE EXPORT PROTEIN"/>
    <property type="match status" value="1"/>
</dbReference>
<feature type="domain" description="CBS" evidence="16">
    <location>
        <begin position="285"/>
        <end position="346"/>
    </location>
</feature>
<accession>A0A4Q7ZAY3</accession>
<evidence type="ECO:0000256" key="6">
    <source>
        <dbReference type="ARBA" id="ARBA00022737"/>
    </source>
</evidence>
<dbReference type="Gene3D" id="3.10.580.10">
    <property type="entry name" value="CBS-domain"/>
    <property type="match status" value="1"/>
</dbReference>
<evidence type="ECO:0000256" key="3">
    <source>
        <dbReference type="ARBA" id="ARBA00022475"/>
    </source>
</evidence>
<comment type="similarity">
    <text evidence="11">Belongs to the UPF0053 family. PaeA subfamily.</text>
</comment>
<dbReference type="SUPFAM" id="SSF56176">
    <property type="entry name" value="FAD-binding/transporter-associated domain-like"/>
    <property type="match status" value="1"/>
</dbReference>
<evidence type="ECO:0000256" key="1">
    <source>
        <dbReference type="ARBA" id="ARBA00004429"/>
    </source>
</evidence>
<evidence type="ECO:0000256" key="10">
    <source>
        <dbReference type="ARBA" id="ARBA00037177"/>
    </source>
</evidence>
<evidence type="ECO:0000256" key="13">
    <source>
        <dbReference type="PROSITE-ProRule" id="PRU00703"/>
    </source>
</evidence>
<sequence>MSLFQNLLVIAFLVIVSAFFSFAEIGLASARRIRLQQMIEAGDARAGRVLALQEQPGIFFTVVQVALNAIAILGGIVGEQALSPFLASGLHSLFGPAPWIDTAGLLLSFLLVTSLFIIFADLMPKRLAMTWPEQVAVLVVKPIGFCLAVLKPVVLMYDGIATGLFGLLGIQINREDRITFDDVSAMVDAGTASGALHKQEQHLIENVFELDTRTVTFAMTPRDSVVFLRLQDDDQQLKAKISDHPHSKFLVCDDHIDSVVGFVESKDILKRTLNQQAISLNRELVVKNILAIPDTLTLSELLERFKVTNQDLALILNEYALVVGIVTLNDVMKTLMGDLVSPFTEEQIVRRDEHSWLVDGVTPVEDLKRALDLDALPHEEQYQTVAGFLMFQLKKIPKRTDSVEFAGYKFEVVDIDNYRIDQVLVTRLSGQSD</sequence>
<dbReference type="SMART" id="SM01091">
    <property type="entry name" value="CorC_HlyC"/>
    <property type="match status" value="1"/>
</dbReference>
<keyword evidence="19" id="KW-1185">Reference proteome</keyword>
<proteinExistence type="inferred from homology"/>
<evidence type="ECO:0000256" key="14">
    <source>
        <dbReference type="PROSITE-ProRule" id="PRU01193"/>
    </source>
</evidence>
<dbReference type="PANTHER" id="PTHR22777">
    <property type="entry name" value="HEMOLYSIN-RELATED"/>
    <property type="match status" value="1"/>
</dbReference>
<feature type="domain" description="CNNM transmembrane" evidence="17">
    <location>
        <begin position="1"/>
        <end position="200"/>
    </location>
</feature>
<keyword evidence="2" id="KW-0813">Transport</keyword>
<evidence type="ECO:0000256" key="9">
    <source>
        <dbReference type="ARBA" id="ARBA00023136"/>
    </source>
</evidence>
<evidence type="ECO:0000313" key="19">
    <source>
        <dbReference type="Proteomes" id="UP000292423"/>
    </source>
</evidence>
<dbReference type="InterPro" id="IPR002550">
    <property type="entry name" value="CNNM"/>
</dbReference>
<evidence type="ECO:0000313" key="18">
    <source>
        <dbReference type="EMBL" id="RZU47762.1"/>
    </source>
</evidence>
<dbReference type="EMBL" id="SHKX01000010">
    <property type="protein sequence ID" value="RZU47762.1"/>
    <property type="molecule type" value="Genomic_DNA"/>
</dbReference>
<evidence type="ECO:0000256" key="11">
    <source>
        <dbReference type="ARBA" id="ARBA00038280"/>
    </source>
</evidence>
<dbReference type="PROSITE" id="PS51846">
    <property type="entry name" value="CNNM"/>
    <property type="match status" value="1"/>
</dbReference>
<dbReference type="InterPro" id="IPR036318">
    <property type="entry name" value="FAD-bd_PCMH-like_sf"/>
</dbReference>
<dbReference type="InterPro" id="IPR046342">
    <property type="entry name" value="CBS_dom_sf"/>
</dbReference>
<organism evidence="18 19">
    <name type="scientific">Fluviicoccus keumensis</name>
    <dbReference type="NCBI Taxonomy" id="1435465"/>
    <lineage>
        <taxon>Bacteria</taxon>
        <taxon>Pseudomonadati</taxon>
        <taxon>Pseudomonadota</taxon>
        <taxon>Gammaproteobacteria</taxon>
        <taxon>Moraxellales</taxon>
        <taxon>Moraxellaceae</taxon>
        <taxon>Fluviicoccus</taxon>
    </lineage>
</organism>
<comment type="function">
    <text evidence="10">Involved in cadaverine and putrescine tolerance in stationary phase. May facilitate the efflux of both cadaverine and putrescine from the cytoplasm, reducing potentially toxic levels under certain stress conditions.</text>
</comment>
<dbReference type="InterPro" id="IPR016169">
    <property type="entry name" value="FAD-bd_PCMH_sub2"/>
</dbReference>
<dbReference type="PROSITE" id="PS51371">
    <property type="entry name" value="CBS"/>
    <property type="match status" value="2"/>
</dbReference>
<evidence type="ECO:0000256" key="7">
    <source>
        <dbReference type="ARBA" id="ARBA00022989"/>
    </source>
</evidence>
<dbReference type="Pfam" id="PF00571">
    <property type="entry name" value="CBS"/>
    <property type="match status" value="1"/>
</dbReference>
<dbReference type="Pfam" id="PF01595">
    <property type="entry name" value="CNNM"/>
    <property type="match status" value="1"/>
</dbReference>
<dbReference type="SUPFAM" id="SSF54631">
    <property type="entry name" value="CBS-domain pair"/>
    <property type="match status" value="1"/>
</dbReference>
<evidence type="ECO:0000259" key="17">
    <source>
        <dbReference type="PROSITE" id="PS51846"/>
    </source>
</evidence>
<evidence type="ECO:0000256" key="8">
    <source>
        <dbReference type="ARBA" id="ARBA00023122"/>
    </source>
</evidence>
<evidence type="ECO:0000256" key="15">
    <source>
        <dbReference type="SAM" id="Phobius"/>
    </source>
</evidence>
<evidence type="ECO:0000256" key="2">
    <source>
        <dbReference type="ARBA" id="ARBA00022448"/>
    </source>
</evidence>
<feature type="transmembrane region" description="Helical" evidence="15">
    <location>
        <begin position="97"/>
        <end position="123"/>
    </location>
</feature>
<dbReference type="Proteomes" id="UP000292423">
    <property type="component" value="Unassembled WGS sequence"/>
</dbReference>
<keyword evidence="7 14" id="KW-1133">Transmembrane helix</keyword>